<dbReference type="HOGENOM" id="CLU_213499_0_0_1"/>
<dbReference type="PaxDb" id="29760-VIT_19s0085g00400.t01"/>
<dbReference type="Proteomes" id="UP000009183">
    <property type="component" value="Chromosome 19"/>
</dbReference>
<name>F6H9W2_VITVI</name>
<dbReference type="AlphaFoldDB" id="F6H9W2"/>
<keyword evidence="2" id="KW-1185">Reference proteome</keyword>
<protein>
    <submittedName>
        <fullName evidence="1">Uncharacterized protein</fullName>
    </submittedName>
</protein>
<proteinExistence type="predicted"/>
<gene>
    <name evidence="1" type="ordered locus">VIT_19s0085g00400</name>
</gene>
<sequence length="38" mass="4271">MSSSSLFTALFLLLFSSIFGLLVTSEKYYGMRGVGKRY</sequence>
<reference evidence="2" key="1">
    <citation type="journal article" date="2007" name="Nature">
        <title>The grapevine genome sequence suggests ancestral hexaploidization in major angiosperm phyla.</title>
        <authorList>
            <consortium name="The French-Italian Public Consortium for Grapevine Genome Characterization."/>
            <person name="Jaillon O."/>
            <person name="Aury J.-M."/>
            <person name="Noel B."/>
            <person name="Policriti A."/>
            <person name="Clepet C."/>
            <person name="Casagrande A."/>
            <person name="Choisne N."/>
            <person name="Aubourg S."/>
            <person name="Vitulo N."/>
            <person name="Jubin C."/>
            <person name="Vezzi A."/>
            <person name="Legeai F."/>
            <person name="Hugueney P."/>
            <person name="Dasilva C."/>
            <person name="Horner D."/>
            <person name="Mica E."/>
            <person name="Jublot D."/>
            <person name="Poulain J."/>
            <person name="Bruyere C."/>
            <person name="Billault A."/>
            <person name="Segurens B."/>
            <person name="Gouyvenoux M."/>
            <person name="Ugarte E."/>
            <person name="Cattonaro F."/>
            <person name="Anthouard V."/>
            <person name="Vico V."/>
            <person name="Del Fabbro C."/>
            <person name="Alaux M."/>
            <person name="Di Gaspero G."/>
            <person name="Dumas V."/>
            <person name="Felice N."/>
            <person name="Paillard S."/>
            <person name="Juman I."/>
            <person name="Moroldo M."/>
            <person name="Scalabrin S."/>
            <person name="Canaguier A."/>
            <person name="Le Clainche I."/>
            <person name="Malacrida G."/>
            <person name="Durand E."/>
            <person name="Pesole G."/>
            <person name="Laucou V."/>
            <person name="Chatelet P."/>
            <person name="Merdinoglu D."/>
            <person name="Delledonne M."/>
            <person name="Pezzotti M."/>
            <person name="Lecharny A."/>
            <person name="Scarpelli C."/>
            <person name="Artiguenave F."/>
            <person name="Pe M.E."/>
            <person name="Valle G."/>
            <person name="Morgante M."/>
            <person name="Caboche M."/>
            <person name="Adam-Blondon A.-F."/>
            <person name="Weissenbach J."/>
            <person name="Quetier F."/>
            <person name="Wincker P."/>
        </authorList>
    </citation>
    <scope>NUCLEOTIDE SEQUENCE [LARGE SCALE GENOMIC DNA]</scope>
    <source>
        <strain evidence="2">cv. Pinot noir / PN40024</strain>
    </source>
</reference>
<dbReference type="EMBL" id="FN595503">
    <property type="protein sequence ID" value="CCB49005.1"/>
    <property type="molecule type" value="Genomic_DNA"/>
</dbReference>
<dbReference type="InParanoid" id="F6H9W2"/>
<evidence type="ECO:0000313" key="2">
    <source>
        <dbReference type="Proteomes" id="UP000009183"/>
    </source>
</evidence>
<accession>F6H9W2</accession>
<evidence type="ECO:0000313" key="1">
    <source>
        <dbReference type="EMBL" id="CCB49005.1"/>
    </source>
</evidence>
<dbReference type="STRING" id="29760.F6H9W2"/>
<organism evidence="1 2">
    <name type="scientific">Vitis vinifera</name>
    <name type="common">Grape</name>
    <dbReference type="NCBI Taxonomy" id="29760"/>
    <lineage>
        <taxon>Eukaryota</taxon>
        <taxon>Viridiplantae</taxon>
        <taxon>Streptophyta</taxon>
        <taxon>Embryophyta</taxon>
        <taxon>Tracheophyta</taxon>
        <taxon>Spermatophyta</taxon>
        <taxon>Magnoliopsida</taxon>
        <taxon>eudicotyledons</taxon>
        <taxon>Gunneridae</taxon>
        <taxon>Pentapetalae</taxon>
        <taxon>rosids</taxon>
        <taxon>Vitales</taxon>
        <taxon>Vitaceae</taxon>
        <taxon>Viteae</taxon>
        <taxon>Vitis</taxon>
    </lineage>
</organism>